<keyword evidence="3" id="KW-0343">GTPase activation</keyword>
<accession>A0A8B7B660</accession>
<feature type="region of interest" description="Disordered" evidence="8">
    <location>
        <begin position="1"/>
        <end position="42"/>
    </location>
</feature>
<evidence type="ECO:0000313" key="10">
    <source>
        <dbReference type="RefSeq" id="XP_007955665.1"/>
    </source>
</evidence>
<reference evidence="10" key="1">
    <citation type="submission" date="2025-08" db="UniProtKB">
        <authorList>
            <consortium name="RefSeq"/>
        </authorList>
    </citation>
    <scope>IDENTIFICATION</scope>
</reference>
<evidence type="ECO:0000256" key="5">
    <source>
        <dbReference type="ARBA" id="ARBA00053735"/>
    </source>
</evidence>
<evidence type="ECO:0000256" key="1">
    <source>
        <dbReference type="ARBA" id="ARBA00004496"/>
    </source>
</evidence>
<dbReference type="InterPro" id="IPR000406">
    <property type="entry name" value="Rho_GDI"/>
</dbReference>
<evidence type="ECO:0000256" key="2">
    <source>
        <dbReference type="ARBA" id="ARBA00009758"/>
    </source>
</evidence>
<evidence type="ECO:0000256" key="4">
    <source>
        <dbReference type="ARBA" id="ARBA00022490"/>
    </source>
</evidence>
<keyword evidence="9" id="KW-1185">Reference proteome</keyword>
<dbReference type="AlphaFoldDB" id="A0A8B7B660"/>
<comment type="similarity">
    <text evidence="2">Belongs to the Rho GDI family.</text>
</comment>
<dbReference type="GO" id="GO:0016020">
    <property type="term" value="C:membrane"/>
    <property type="evidence" value="ECO:0007669"/>
    <property type="project" value="TreeGrafter"/>
</dbReference>
<dbReference type="SUPFAM" id="SSF81296">
    <property type="entry name" value="E set domains"/>
    <property type="match status" value="1"/>
</dbReference>
<evidence type="ECO:0000256" key="6">
    <source>
        <dbReference type="ARBA" id="ARBA00073845"/>
    </source>
</evidence>
<proteinExistence type="inferred from homology"/>
<dbReference type="PANTHER" id="PTHR10980">
    <property type="entry name" value="RHO GDP-DISSOCIATION INHIBITOR"/>
    <property type="match status" value="1"/>
</dbReference>
<protein>
    <recommendedName>
        <fullName evidence="6">Rho GDP-dissociation inhibitor 3</fullName>
    </recommendedName>
    <alternativeName>
        <fullName evidence="7">Rho-GDI gamma</fullName>
    </alternativeName>
</protein>
<dbReference type="GO" id="GO:0007266">
    <property type="term" value="P:Rho protein signal transduction"/>
    <property type="evidence" value="ECO:0007669"/>
    <property type="project" value="InterPro"/>
</dbReference>
<organism evidence="9 10">
    <name type="scientific">Orycteropus afer afer</name>
    <dbReference type="NCBI Taxonomy" id="1230840"/>
    <lineage>
        <taxon>Eukaryota</taxon>
        <taxon>Metazoa</taxon>
        <taxon>Chordata</taxon>
        <taxon>Craniata</taxon>
        <taxon>Vertebrata</taxon>
        <taxon>Euteleostomi</taxon>
        <taxon>Mammalia</taxon>
        <taxon>Eutheria</taxon>
        <taxon>Afrotheria</taxon>
        <taxon>Tubulidentata</taxon>
        <taxon>Orycteropodidae</taxon>
        <taxon>Orycteropus</taxon>
    </lineage>
</organism>
<evidence type="ECO:0000256" key="3">
    <source>
        <dbReference type="ARBA" id="ARBA00022468"/>
    </source>
</evidence>
<dbReference type="GO" id="GO:0005096">
    <property type="term" value="F:GTPase activator activity"/>
    <property type="evidence" value="ECO:0007669"/>
    <property type="project" value="UniProtKB-KW"/>
</dbReference>
<sequence>MAKGRGRGVPESPAPAPCRLPGLAPRRGRRALSPKGPEVGTRNLYNQGDAALGRKLRKAPKLGRGVLLTDKEGGQLPQDEVLDEAVLGYQAPGWKSLQELQELDLNDGSLTKYKQALLGPLPPVADASLPNVQVLRLTLLSEQAPGPITMDLSGDLAVLKNRVFVLKEGVDYTVKITFKVNKEIVCGLKCLHHTYRKGLRVDRAVNMVGSYGPSAQEYEFLTPAEEVPRGVLARGIYVVSSCFTDDDRVVHLSWEWGLRIGKDWQD</sequence>
<dbReference type="PRINTS" id="PR00492">
    <property type="entry name" value="RHOGDI"/>
</dbReference>
<dbReference type="Gene3D" id="2.70.50.30">
    <property type="entry name" value="Coagulation Factor XIII, subunit A, domain 1"/>
    <property type="match status" value="1"/>
</dbReference>
<dbReference type="InterPro" id="IPR024792">
    <property type="entry name" value="RhoGDI_dom_sf"/>
</dbReference>
<evidence type="ECO:0000256" key="7">
    <source>
        <dbReference type="ARBA" id="ARBA00080671"/>
    </source>
</evidence>
<name>A0A8B7B660_ORYAF</name>
<comment type="subcellular location">
    <subcellularLocation>
        <location evidence="1">Cytoplasm</location>
    </subcellularLocation>
</comment>
<dbReference type="OrthoDB" id="1683373at2759"/>
<dbReference type="Pfam" id="PF02115">
    <property type="entry name" value="Rho_GDI"/>
    <property type="match status" value="1"/>
</dbReference>
<keyword evidence="4" id="KW-0963">Cytoplasm</keyword>
<dbReference type="CTD" id="398"/>
<comment type="function">
    <text evidence="5">Inhibits GDP/GTP exchange reaction of RhoB. Interacts specifically with the GDP- and GTP-bound forms of post-translationally processed Rhob and Rhog proteins, both of which show a growth-regulated expression in mammalian cells. Stimulates the release of the GDP-bound but not the GTP-bound RhoB protein. Also inhibits the GDP/GTP exchange of RhoB but shows less ability to inhibit the dissociation of prebound GTP.</text>
</comment>
<dbReference type="FunFam" id="2.70.50.30:FF:000001">
    <property type="entry name" value="Rho GDP-dissociation inhibitor 1"/>
    <property type="match status" value="1"/>
</dbReference>
<dbReference type="RefSeq" id="XP_007955665.1">
    <property type="nucleotide sequence ID" value="XM_007957474.1"/>
</dbReference>
<evidence type="ECO:0000313" key="9">
    <source>
        <dbReference type="Proteomes" id="UP000694850"/>
    </source>
</evidence>
<dbReference type="GeneID" id="103211516"/>
<evidence type="ECO:0000256" key="8">
    <source>
        <dbReference type="SAM" id="MobiDB-lite"/>
    </source>
</evidence>
<dbReference type="PANTHER" id="PTHR10980:SF8">
    <property type="entry name" value="RHO GDP-DISSOCIATION INHIBITOR 3"/>
    <property type="match status" value="1"/>
</dbReference>
<dbReference type="InterPro" id="IPR014756">
    <property type="entry name" value="Ig_E-set"/>
</dbReference>
<gene>
    <name evidence="10" type="primary">ARHGDIG</name>
</gene>
<dbReference type="GO" id="GO:0005829">
    <property type="term" value="C:cytosol"/>
    <property type="evidence" value="ECO:0007669"/>
    <property type="project" value="TreeGrafter"/>
</dbReference>
<dbReference type="Proteomes" id="UP000694850">
    <property type="component" value="Unplaced"/>
</dbReference>
<dbReference type="GO" id="GO:0005094">
    <property type="term" value="F:Rho GDP-dissociation inhibitor activity"/>
    <property type="evidence" value="ECO:0007669"/>
    <property type="project" value="InterPro"/>
</dbReference>